<dbReference type="PROSITE" id="PS50914">
    <property type="entry name" value="BON"/>
    <property type="match status" value="1"/>
</dbReference>
<comment type="similarity">
    <text evidence="1">Belongs to the bacterial secretin family.</text>
</comment>
<dbReference type="PANTHER" id="PTHR30332">
    <property type="entry name" value="PROBABLE GENERAL SECRETION PATHWAY PROTEIN D"/>
    <property type="match status" value="1"/>
</dbReference>
<keyword evidence="5" id="KW-1185">Reference proteome</keyword>
<evidence type="ECO:0000313" key="5">
    <source>
        <dbReference type="Proteomes" id="UP001169063"/>
    </source>
</evidence>
<evidence type="ECO:0000313" key="4">
    <source>
        <dbReference type="EMBL" id="MDO1558973.1"/>
    </source>
</evidence>
<evidence type="ECO:0000259" key="3">
    <source>
        <dbReference type="PROSITE" id="PS50914"/>
    </source>
</evidence>
<feature type="domain" description="BON" evidence="3">
    <location>
        <begin position="110"/>
        <end position="179"/>
    </location>
</feature>
<dbReference type="InterPro" id="IPR050810">
    <property type="entry name" value="Bact_Secretion_Sys_Channel"/>
</dbReference>
<evidence type="ECO:0000256" key="1">
    <source>
        <dbReference type="RuleBase" id="RU004003"/>
    </source>
</evidence>
<organism evidence="4 5">
    <name type="scientific">Peiella sedimenti</name>
    <dbReference type="NCBI Taxonomy" id="3061083"/>
    <lineage>
        <taxon>Bacteria</taxon>
        <taxon>Pseudomonadati</taxon>
        <taxon>Pseudomonadota</taxon>
        <taxon>Alphaproteobacteria</taxon>
        <taxon>Caulobacterales</taxon>
        <taxon>Caulobacteraceae</taxon>
        <taxon>Peiella</taxon>
    </lineage>
</organism>
<dbReference type="Pfam" id="PF00263">
    <property type="entry name" value="Secretin"/>
    <property type="match status" value="1"/>
</dbReference>
<feature type="signal peptide" evidence="2">
    <location>
        <begin position="1"/>
        <end position="24"/>
    </location>
</feature>
<keyword evidence="2" id="KW-0732">Signal</keyword>
<dbReference type="InterPro" id="IPR032789">
    <property type="entry name" value="T2SS-T3SS_pil_N"/>
</dbReference>
<protein>
    <submittedName>
        <fullName evidence="4">Type II and III secretion system protein family protein</fullName>
    </submittedName>
</protein>
<reference evidence="4" key="1">
    <citation type="submission" date="2023-07" db="EMBL/GenBank/DDBJ databases">
        <title>Brevundimonas soil sp. nov., isolated from the soil of chemical plant.</title>
        <authorList>
            <person name="Wu N."/>
        </authorList>
    </citation>
    <scope>NUCLEOTIDE SEQUENCE</scope>
    <source>
        <strain evidence="4">XZ-24</strain>
    </source>
</reference>
<name>A0ABT8SK79_9CAUL</name>
<proteinExistence type="inferred from homology"/>
<dbReference type="InterPro" id="IPR004846">
    <property type="entry name" value="T2SS/T3SS_dom"/>
</dbReference>
<dbReference type="Proteomes" id="UP001169063">
    <property type="component" value="Unassembled WGS sequence"/>
</dbReference>
<evidence type="ECO:0000256" key="2">
    <source>
        <dbReference type="SAM" id="SignalP"/>
    </source>
</evidence>
<accession>A0ABT8SK79</accession>
<dbReference type="EMBL" id="JAUKTR010000002">
    <property type="protein sequence ID" value="MDO1558973.1"/>
    <property type="molecule type" value="Genomic_DNA"/>
</dbReference>
<dbReference type="Pfam" id="PF04972">
    <property type="entry name" value="BON"/>
    <property type="match status" value="1"/>
</dbReference>
<sequence length="519" mass="54042">MMRPLKTLAALIPAVALGLTPAAAPVAAQAQSAVRVNLSGTGEASQSISIPRGRSATVDLPVDARDVLVSNPAVADAVLQSPRRIVIMGVASGQTDASFFDAAGRRILTLNIRVDAGTDAAEATIRRLLPASDIRVEAVNESLILTGRAANPGDAETAQRLAAQFVAPERVVNMMSISGSDQVTLRVRVVEVNRTVVKQLGFDTNAVLGRLGEPQYFLGNSPTFGVNGGLLGGLNGGYRVDTTQRPMLGVPCAPGVTGTCMDIVSGNPNDPNYVPNWRSATNQTVAGNSGVNSARAAIQAFERVGLLRTLAEPNVTSTNGQPANFLAGGEFPVPTGRDSQGNAIIEYKPFGVLLNFTPVVLSNGNISLQIATEVSEISNAASFTLGQGEGALVLPAFSVRRVENTVELPSGGAMMIAGLLQESTRQNIDGLPGATNLPILGALFRSRDYLSGETELVIIIEAYLTRPGAPGDFQTPADGLQIASDMQTILFGRLNQAYRPGAPAAPAAGWQGPVGYVIE</sequence>
<dbReference type="InterPro" id="IPR001775">
    <property type="entry name" value="GspD/PilQ"/>
</dbReference>
<dbReference type="InterPro" id="IPR007055">
    <property type="entry name" value="BON_dom"/>
</dbReference>
<gene>
    <name evidence="4" type="ORF">Q0812_05975</name>
</gene>
<dbReference type="Pfam" id="PF13629">
    <property type="entry name" value="T2SS-T3SS_pil_N"/>
    <property type="match status" value="1"/>
</dbReference>
<dbReference type="RefSeq" id="WP_302109402.1">
    <property type="nucleotide sequence ID" value="NZ_JAUKTR010000002.1"/>
</dbReference>
<comment type="caution">
    <text evidence="4">The sequence shown here is derived from an EMBL/GenBank/DDBJ whole genome shotgun (WGS) entry which is preliminary data.</text>
</comment>
<dbReference type="PANTHER" id="PTHR30332:SF17">
    <property type="entry name" value="TYPE IV PILIATION SYSTEM PROTEIN DR_0774-RELATED"/>
    <property type="match status" value="1"/>
</dbReference>
<feature type="chain" id="PRO_5045726214" evidence="2">
    <location>
        <begin position="25"/>
        <end position="519"/>
    </location>
</feature>
<dbReference type="PRINTS" id="PR00811">
    <property type="entry name" value="BCTERIALGSPD"/>
</dbReference>